<proteinExistence type="predicted"/>
<dbReference type="Proteomes" id="UP000634136">
    <property type="component" value="Unassembled WGS sequence"/>
</dbReference>
<sequence>MMGMRQDATSSLHQWGIDVGMLYEDGDKKLNKNPHPHSSGVFRGPHSVAVNPFGWAGHRAHLHSSQLHFTPHSLFHFTLTLSLSLNYYYLLLHLTNFKVSSN</sequence>
<protein>
    <submittedName>
        <fullName evidence="1">Uncharacterized protein</fullName>
    </submittedName>
</protein>
<dbReference type="EMBL" id="JAAIUW010000009">
    <property type="protein sequence ID" value="KAF7817470.1"/>
    <property type="molecule type" value="Genomic_DNA"/>
</dbReference>
<dbReference type="AlphaFoldDB" id="A0A834T999"/>
<reference evidence="1" key="1">
    <citation type="submission" date="2020-09" db="EMBL/GenBank/DDBJ databases">
        <title>Genome-Enabled Discovery of Anthraquinone Biosynthesis in Senna tora.</title>
        <authorList>
            <person name="Kang S.-H."/>
            <person name="Pandey R.P."/>
            <person name="Lee C.-M."/>
            <person name="Sim J.-S."/>
            <person name="Jeong J.-T."/>
            <person name="Choi B.-S."/>
            <person name="Jung M."/>
            <person name="Ginzburg D."/>
            <person name="Zhao K."/>
            <person name="Won S.Y."/>
            <person name="Oh T.-J."/>
            <person name="Yu Y."/>
            <person name="Kim N.-H."/>
            <person name="Lee O.R."/>
            <person name="Lee T.-H."/>
            <person name="Bashyal P."/>
            <person name="Kim T.-S."/>
            <person name="Lee W.-H."/>
            <person name="Kawkins C."/>
            <person name="Kim C.-K."/>
            <person name="Kim J.S."/>
            <person name="Ahn B.O."/>
            <person name="Rhee S.Y."/>
            <person name="Sohng J.K."/>
        </authorList>
    </citation>
    <scope>NUCLEOTIDE SEQUENCE</scope>
    <source>
        <tissue evidence="1">Leaf</tissue>
    </source>
</reference>
<name>A0A834T999_9FABA</name>
<keyword evidence="2" id="KW-1185">Reference proteome</keyword>
<evidence type="ECO:0000313" key="1">
    <source>
        <dbReference type="EMBL" id="KAF7817470.1"/>
    </source>
</evidence>
<organism evidence="1 2">
    <name type="scientific">Senna tora</name>
    <dbReference type="NCBI Taxonomy" id="362788"/>
    <lineage>
        <taxon>Eukaryota</taxon>
        <taxon>Viridiplantae</taxon>
        <taxon>Streptophyta</taxon>
        <taxon>Embryophyta</taxon>
        <taxon>Tracheophyta</taxon>
        <taxon>Spermatophyta</taxon>
        <taxon>Magnoliopsida</taxon>
        <taxon>eudicotyledons</taxon>
        <taxon>Gunneridae</taxon>
        <taxon>Pentapetalae</taxon>
        <taxon>rosids</taxon>
        <taxon>fabids</taxon>
        <taxon>Fabales</taxon>
        <taxon>Fabaceae</taxon>
        <taxon>Caesalpinioideae</taxon>
        <taxon>Cassia clade</taxon>
        <taxon>Senna</taxon>
    </lineage>
</organism>
<accession>A0A834T999</accession>
<evidence type="ECO:0000313" key="2">
    <source>
        <dbReference type="Proteomes" id="UP000634136"/>
    </source>
</evidence>
<gene>
    <name evidence="1" type="ORF">G2W53_031439</name>
</gene>
<comment type="caution">
    <text evidence="1">The sequence shown here is derived from an EMBL/GenBank/DDBJ whole genome shotgun (WGS) entry which is preliminary data.</text>
</comment>